<evidence type="ECO:0000313" key="2">
    <source>
        <dbReference type="EMBL" id="KAK6181086.1"/>
    </source>
</evidence>
<dbReference type="InterPro" id="IPR036397">
    <property type="entry name" value="RNaseH_sf"/>
</dbReference>
<feature type="domain" description="Integrase p58-like C-terminal" evidence="1">
    <location>
        <begin position="134"/>
        <end position="164"/>
    </location>
</feature>
<name>A0AAN8JR54_PATCE</name>
<accession>A0AAN8JR54</accession>
<evidence type="ECO:0000313" key="3">
    <source>
        <dbReference type="Proteomes" id="UP001347796"/>
    </source>
</evidence>
<dbReference type="InterPro" id="IPR054465">
    <property type="entry name" value="Integrase_p58-like_C"/>
</dbReference>
<dbReference type="GO" id="GO:0003676">
    <property type="term" value="F:nucleic acid binding"/>
    <property type="evidence" value="ECO:0007669"/>
    <property type="project" value="InterPro"/>
</dbReference>
<dbReference type="Gene3D" id="3.30.420.10">
    <property type="entry name" value="Ribonuclease H-like superfamily/Ribonuclease H"/>
    <property type="match status" value="1"/>
</dbReference>
<keyword evidence="3" id="KW-1185">Reference proteome</keyword>
<comment type="caution">
    <text evidence="2">The sequence shown here is derived from an EMBL/GenBank/DDBJ whole genome shotgun (WGS) entry which is preliminary data.</text>
</comment>
<reference evidence="2 3" key="1">
    <citation type="submission" date="2024-01" db="EMBL/GenBank/DDBJ databases">
        <title>The genome of the rayed Mediterranean limpet Patella caerulea (Linnaeus, 1758).</title>
        <authorList>
            <person name="Anh-Thu Weber A."/>
            <person name="Halstead-Nussloch G."/>
        </authorList>
    </citation>
    <scope>NUCLEOTIDE SEQUENCE [LARGE SCALE GENOMIC DNA]</scope>
    <source>
        <strain evidence="2">AATW-2023a</strain>
        <tissue evidence="2">Whole specimen</tissue>
    </source>
</reference>
<organism evidence="2 3">
    <name type="scientific">Patella caerulea</name>
    <name type="common">Rayed Mediterranean limpet</name>
    <dbReference type="NCBI Taxonomy" id="87958"/>
    <lineage>
        <taxon>Eukaryota</taxon>
        <taxon>Metazoa</taxon>
        <taxon>Spiralia</taxon>
        <taxon>Lophotrochozoa</taxon>
        <taxon>Mollusca</taxon>
        <taxon>Gastropoda</taxon>
        <taxon>Patellogastropoda</taxon>
        <taxon>Patelloidea</taxon>
        <taxon>Patellidae</taxon>
        <taxon>Patella</taxon>
    </lineage>
</organism>
<dbReference type="Proteomes" id="UP001347796">
    <property type="component" value="Unassembled WGS sequence"/>
</dbReference>
<dbReference type="EMBL" id="JAZGQO010000007">
    <property type="protein sequence ID" value="KAK6181086.1"/>
    <property type="molecule type" value="Genomic_DNA"/>
</dbReference>
<protein>
    <recommendedName>
        <fullName evidence="1">Integrase p58-like C-terminal domain-containing protein</fullName>
    </recommendedName>
</protein>
<evidence type="ECO:0000259" key="1">
    <source>
        <dbReference type="Pfam" id="PF22938"/>
    </source>
</evidence>
<dbReference type="AlphaFoldDB" id="A0AAN8JR54"/>
<proteinExistence type="predicted"/>
<dbReference type="Pfam" id="PF22938">
    <property type="entry name" value="Integrase_p58_C"/>
    <property type="match status" value="1"/>
</dbReference>
<gene>
    <name evidence="2" type="ORF">SNE40_009019</name>
</gene>
<sequence>MIRAYLKDQSDCDLHLGCLAAVYRSTPQESTGLTPNLLMMGKEVRLPVEIVFGSSNTSRETVSNYGSYVEILKERMQKADELCLKYLNAVSKRQKDRYDSKKSIHSYTADDLIWYLHPIRKNIASPTLVMPYDGPYKIIKKLNEQNYLIQIKGQRKVVHHDKLMPYLGVAFSKKK</sequence>